<comment type="function">
    <text evidence="8">Catalyzes the first and rate-limiting step of polyamine biosynthesis that converts ornithine into putrescine, which is the precursor for the polyamines, spermidine and spermine. Polyamines are essential for cell proliferation and are implicated in cellular processes, ranging from DNA replication to apoptosis.</text>
</comment>
<evidence type="ECO:0000256" key="12">
    <source>
        <dbReference type="RuleBase" id="RU003737"/>
    </source>
</evidence>
<keyword evidence="16" id="KW-1185">Reference proteome</keyword>
<dbReference type="PROSITE" id="PS00878">
    <property type="entry name" value="ODR_DC_2_1"/>
    <property type="match status" value="1"/>
</dbReference>
<dbReference type="PRINTS" id="PR01182">
    <property type="entry name" value="ORNDCRBXLASE"/>
</dbReference>
<evidence type="ECO:0000256" key="9">
    <source>
        <dbReference type="ARBA" id="ARBA00046672"/>
    </source>
</evidence>
<reference evidence="15" key="1">
    <citation type="submission" date="2019-08" db="EMBL/GenBank/DDBJ databases">
        <title>The genome of the North American firefly Photinus pyralis.</title>
        <authorList>
            <consortium name="Photinus pyralis genome working group"/>
            <person name="Fallon T.R."/>
            <person name="Sander Lower S.E."/>
            <person name="Weng J.-K."/>
        </authorList>
    </citation>
    <scope>NUCLEOTIDE SEQUENCE</scope>
    <source>
        <strain evidence="15">TRF0915ILg1</strain>
        <tissue evidence="15">Whole body</tissue>
    </source>
</reference>
<dbReference type="Proteomes" id="UP000801492">
    <property type="component" value="Unassembled WGS sequence"/>
</dbReference>
<evidence type="ECO:0000259" key="14">
    <source>
        <dbReference type="Pfam" id="PF02784"/>
    </source>
</evidence>
<evidence type="ECO:0000256" key="8">
    <source>
        <dbReference type="ARBA" id="ARBA00037173"/>
    </source>
</evidence>
<dbReference type="InterPro" id="IPR000183">
    <property type="entry name" value="Orn/DAP/Arg_de-COase"/>
</dbReference>
<evidence type="ECO:0000256" key="5">
    <source>
        <dbReference type="ARBA" id="ARBA00023239"/>
    </source>
</evidence>
<evidence type="ECO:0000256" key="10">
    <source>
        <dbReference type="ARBA" id="ARBA00049127"/>
    </source>
</evidence>
<comment type="pathway">
    <text evidence="6">Amine and polyamine biosynthesis; putrescine biosynthesis via L-ornithine pathway; putrescine from L-ornithine: step 1/1.</text>
</comment>
<feature type="active site" description="Proton donor" evidence="11">
    <location>
        <position position="349"/>
    </location>
</feature>
<dbReference type="SUPFAM" id="SSF50621">
    <property type="entry name" value="Alanine racemase C-terminal domain-like"/>
    <property type="match status" value="1"/>
</dbReference>
<comment type="catalytic activity">
    <reaction evidence="10">
        <text>L-ornithine + H(+) = putrescine + CO2</text>
        <dbReference type="Rhea" id="RHEA:22964"/>
        <dbReference type="ChEBI" id="CHEBI:15378"/>
        <dbReference type="ChEBI" id="CHEBI:16526"/>
        <dbReference type="ChEBI" id="CHEBI:46911"/>
        <dbReference type="ChEBI" id="CHEBI:326268"/>
        <dbReference type="EC" id="4.1.1.17"/>
    </reaction>
</comment>
<dbReference type="InterPro" id="IPR029066">
    <property type="entry name" value="PLP-binding_barrel"/>
</dbReference>
<dbReference type="PRINTS" id="PR01179">
    <property type="entry name" value="ODADCRBXLASE"/>
</dbReference>
<dbReference type="EMBL" id="VTPC01004902">
    <property type="protein sequence ID" value="KAF2896621.1"/>
    <property type="molecule type" value="Genomic_DNA"/>
</dbReference>
<protein>
    <recommendedName>
        <fullName evidence="7">ornithine decarboxylase</fullName>
        <ecNumber evidence="7">4.1.1.17</ecNumber>
    </recommendedName>
</protein>
<keyword evidence="5" id="KW-0456">Lyase</keyword>
<accession>A0A8K0D3M6</accession>
<dbReference type="InterPro" id="IPR022644">
    <property type="entry name" value="De-COase2_N"/>
</dbReference>
<dbReference type="InterPro" id="IPR002433">
    <property type="entry name" value="Orn_de-COase"/>
</dbReference>
<evidence type="ECO:0000256" key="2">
    <source>
        <dbReference type="ARBA" id="ARBA00008872"/>
    </source>
</evidence>
<dbReference type="AlphaFoldDB" id="A0A8K0D3M6"/>
<comment type="cofactor">
    <cofactor evidence="1 11">
        <name>pyridoxal 5'-phosphate</name>
        <dbReference type="ChEBI" id="CHEBI:597326"/>
    </cofactor>
</comment>
<feature type="domain" description="Orn/DAP/Arg decarboxylase 2 N-terminal" evidence="14">
    <location>
        <begin position="42"/>
        <end position="275"/>
    </location>
</feature>
<dbReference type="PANTHER" id="PTHR11482">
    <property type="entry name" value="ARGININE/DIAMINOPIMELATE/ORNITHINE DECARBOXYLASE"/>
    <property type="match status" value="1"/>
</dbReference>
<evidence type="ECO:0000256" key="7">
    <source>
        <dbReference type="ARBA" id="ARBA00034138"/>
    </source>
</evidence>
<dbReference type="InterPro" id="IPR009006">
    <property type="entry name" value="Ala_racemase/Decarboxylase_C"/>
</dbReference>
<dbReference type="GO" id="GO:0004586">
    <property type="term" value="F:ornithine decarboxylase activity"/>
    <property type="evidence" value="ECO:0007669"/>
    <property type="project" value="UniProtKB-EC"/>
</dbReference>
<sequence length="449" mass="50154">MKMNNFHEPIHVLNGHIDLWNTIDDIITNGNEENPFYICDVNDIIQKYRMWKSVMPRVKPHYAVKCNDHPTVLKVLAALGLGFDCASKAEIDKILSLGVDPSRIIYAHTTKPLNHLRHAAKSNVNLMTFDNEMELHKIKNIHPDARTVIRIKYDAKDADCILGLKFGCEPHTEAPHLLHIARSLGINVVGVSFHVGSGCHDPSAFHGAIEAARFVFDFASTLGYDFNLLDIGGGYPGEMDDSINKYGKIINLALEEYFPNKSIKIISEPGTFFVGSAFTLACNVHSSKKVVTQDPVTGKTSTQFMYYINDGVFGSLSCVISYHILKIPKPLKNYSGAKKFPSIIWGPTCDSMDQVLGDILLPELQLGEWLVFADMGAYTLPLCTPFNGFESPSVYSIISHNNWLFLNSRTPFVQEDFAVNESENVLDVIDSEMQAEMHYAFPQTSFVRG</sequence>
<dbReference type="Pfam" id="PF02784">
    <property type="entry name" value="Orn_Arg_deC_N"/>
    <property type="match status" value="1"/>
</dbReference>
<evidence type="ECO:0000256" key="3">
    <source>
        <dbReference type="ARBA" id="ARBA00022898"/>
    </source>
</evidence>
<dbReference type="InterPro" id="IPR022653">
    <property type="entry name" value="De-COase2_pyr-phos_BS"/>
</dbReference>
<evidence type="ECO:0000313" key="15">
    <source>
        <dbReference type="EMBL" id="KAF2896621.1"/>
    </source>
</evidence>
<evidence type="ECO:0000256" key="6">
    <source>
        <dbReference type="ARBA" id="ARBA00034115"/>
    </source>
</evidence>
<dbReference type="InterPro" id="IPR022643">
    <property type="entry name" value="De-COase2_C"/>
</dbReference>
<feature type="domain" description="Orn/DAP/Arg decarboxylase 2 C-terminal" evidence="13">
    <location>
        <begin position="36"/>
        <end position="376"/>
    </location>
</feature>
<dbReference type="OrthoDB" id="5034579at2759"/>
<organism evidence="15 16">
    <name type="scientific">Ignelater luminosus</name>
    <name type="common">Cucubano</name>
    <name type="synonym">Pyrophorus luminosus</name>
    <dbReference type="NCBI Taxonomy" id="2038154"/>
    <lineage>
        <taxon>Eukaryota</taxon>
        <taxon>Metazoa</taxon>
        <taxon>Ecdysozoa</taxon>
        <taxon>Arthropoda</taxon>
        <taxon>Hexapoda</taxon>
        <taxon>Insecta</taxon>
        <taxon>Pterygota</taxon>
        <taxon>Neoptera</taxon>
        <taxon>Endopterygota</taxon>
        <taxon>Coleoptera</taxon>
        <taxon>Polyphaga</taxon>
        <taxon>Elateriformia</taxon>
        <taxon>Elateroidea</taxon>
        <taxon>Elateridae</taxon>
        <taxon>Agrypninae</taxon>
        <taxon>Pyrophorini</taxon>
        <taxon>Ignelater</taxon>
    </lineage>
</organism>
<keyword evidence="3 11" id="KW-0663">Pyridoxal phosphate</keyword>
<comment type="subunit">
    <text evidence="9">Homodimer. Only the dimer is catalytically active, as the active sites are constructed of residues from both monomers.</text>
</comment>
<dbReference type="FunFam" id="3.20.20.10:FF:000005">
    <property type="entry name" value="Ornithine decarboxylase"/>
    <property type="match status" value="1"/>
</dbReference>
<name>A0A8K0D3M6_IGNLU</name>
<keyword evidence="4" id="KW-0620">Polyamine biosynthesis</keyword>
<dbReference type="Gene3D" id="2.40.37.10">
    <property type="entry name" value="Lyase, Ornithine Decarboxylase, Chain A, domain 1"/>
    <property type="match status" value="1"/>
</dbReference>
<evidence type="ECO:0000256" key="1">
    <source>
        <dbReference type="ARBA" id="ARBA00001933"/>
    </source>
</evidence>
<dbReference type="PANTHER" id="PTHR11482:SF6">
    <property type="entry name" value="ORNITHINE DECARBOXYLASE 1-RELATED"/>
    <property type="match status" value="1"/>
</dbReference>
<dbReference type="GO" id="GO:0005737">
    <property type="term" value="C:cytoplasm"/>
    <property type="evidence" value="ECO:0007669"/>
    <property type="project" value="TreeGrafter"/>
</dbReference>
<dbReference type="SUPFAM" id="SSF51419">
    <property type="entry name" value="PLP-binding barrel"/>
    <property type="match status" value="1"/>
</dbReference>
<evidence type="ECO:0000313" key="16">
    <source>
        <dbReference type="Proteomes" id="UP000801492"/>
    </source>
</evidence>
<proteinExistence type="inferred from homology"/>
<evidence type="ECO:0000256" key="11">
    <source>
        <dbReference type="PIRSR" id="PIRSR600183-50"/>
    </source>
</evidence>
<dbReference type="CDD" id="cd00622">
    <property type="entry name" value="PLPDE_III_ODC"/>
    <property type="match status" value="1"/>
</dbReference>
<dbReference type="Pfam" id="PF00278">
    <property type="entry name" value="Orn_DAP_Arg_deC"/>
    <property type="match status" value="1"/>
</dbReference>
<evidence type="ECO:0000259" key="13">
    <source>
        <dbReference type="Pfam" id="PF00278"/>
    </source>
</evidence>
<evidence type="ECO:0000256" key="4">
    <source>
        <dbReference type="ARBA" id="ARBA00023115"/>
    </source>
</evidence>
<dbReference type="Gene3D" id="3.20.20.10">
    <property type="entry name" value="Alanine racemase"/>
    <property type="match status" value="1"/>
</dbReference>
<comment type="similarity">
    <text evidence="2 12">Belongs to the Orn/Lys/Arg decarboxylase class-II family.</text>
</comment>
<dbReference type="EC" id="4.1.1.17" evidence="7"/>
<gene>
    <name evidence="15" type="ORF">ILUMI_09564</name>
</gene>
<feature type="modified residue" description="N6-(pyridoxal phosphate)lysine" evidence="11">
    <location>
        <position position="65"/>
    </location>
</feature>
<dbReference type="GO" id="GO:0033387">
    <property type="term" value="P:putrescine biosynthetic process from arginine, via ornithine"/>
    <property type="evidence" value="ECO:0007669"/>
    <property type="project" value="TreeGrafter"/>
</dbReference>
<comment type="caution">
    <text evidence="15">The sequence shown here is derived from an EMBL/GenBank/DDBJ whole genome shotgun (WGS) entry which is preliminary data.</text>
</comment>